<dbReference type="InterPro" id="IPR029063">
    <property type="entry name" value="SAM-dependent_MTases_sf"/>
</dbReference>
<protein>
    <submittedName>
        <fullName evidence="4">O-methyltransferase</fullName>
    </submittedName>
</protein>
<keyword evidence="2 4" id="KW-0808">Transferase</keyword>
<dbReference type="CDD" id="cd02440">
    <property type="entry name" value="AdoMet_MTases"/>
    <property type="match status" value="1"/>
</dbReference>
<dbReference type="PANTHER" id="PTHR10509">
    <property type="entry name" value="O-METHYLTRANSFERASE-RELATED"/>
    <property type="match status" value="1"/>
</dbReference>
<dbReference type="PANTHER" id="PTHR10509:SF85">
    <property type="entry name" value="O-METHYLTRANSFERASE RV1220C-RELATED"/>
    <property type="match status" value="1"/>
</dbReference>
<dbReference type="Pfam" id="PF01596">
    <property type="entry name" value="Methyltransf_3"/>
    <property type="match status" value="1"/>
</dbReference>
<keyword evidence="3" id="KW-0949">S-adenosyl-L-methionine</keyword>
<dbReference type="OrthoDB" id="4774874at2"/>
<dbReference type="SUPFAM" id="SSF53335">
    <property type="entry name" value="S-adenosyl-L-methionine-dependent methyltransferases"/>
    <property type="match status" value="1"/>
</dbReference>
<name>A0A5B2XM77_9PSEU</name>
<dbReference type="GO" id="GO:0008757">
    <property type="term" value="F:S-adenosylmethionine-dependent methyltransferase activity"/>
    <property type="evidence" value="ECO:0007669"/>
    <property type="project" value="TreeGrafter"/>
</dbReference>
<keyword evidence="5" id="KW-1185">Reference proteome</keyword>
<reference evidence="4 5" key="2">
    <citation type="submission" date="2019-09" db="EMBL/GenBank/DDBJ databases">
        <authorList>
            <person name="Jin C."/>
        </authorList>
    </citation>
    <scope>NUCLEOTIDE SEQUENCE [LARGE SCALE GENOMIC DNA]</scope>
    <source>
        <strain evidence="4 5">AN110305</strain>
    </source>
</reference>
<dbReference type="AlphaFoldDB" id="A0A5B2XM77"/>
<evidence type="ECO:0000256" key="1">
    <source>
        <dbReference type="ARBA" id="ARBA00022603"/>
    </source>
</evidence>
<dbReference type="GO" id="GO:0008171">
    <property type="term" value="F:O-methyltransferase activity"/>
    <property type="evidence" value="ECO:0007669"/>
    <property type="project" value="InterPro"/>
</dbReference>
<keyword evidence="1 4" id="KW-0489">Methyltransferase</keyword>
<evidence type="ECO:0000256" key="3">
    <source>
        <dbReference type="ARBA" id="ARBA00022691"/>
    </source>
</evidence>
<organism evidence="4 5">
    <name type="scientific">Solihabitans fulvus</name>
    <dbReference type="NCBI Taxonomy" id="1892852"/>
    <lineage>
        <taxon>Bacteria</taxon>
        <taxon>Bacillati</taxon>
        <taxon>Actinomycetota</taxon>
        <taxon>Actinomycetes</taxon>
        <taxon>Pseudonocardiales</taxon>
        <taxon>Pseudonocardiaceae</taxon>
        <taxon>Solihabitans</taxon>
    </lineage>
</organism>
<dbReference type="EMBL" id="VUOB01000013">
    <property type="protein sequence ID" value="KAA2264050.1"/>
    <property type="molecule type" value="Genomic_DNA"/>
</dbReference>
<dbReference type="GO" id="GO:0032259">
    <property type="term" value="P:methylation"/>
    <property type="evidence" value="ECO:0007669"/>
    <property type="project" value="UniProtKB-KW"/>
</dbReference>
<dbReference type="PROSITE" id="PS51682">
    <property type="entry name" value="SAM_OMT_I"/>
    <property type="match status" value="1"/>
</dbReference>
<gene>
    <name evidence="4" type="ORF">F0L68_08665</name>
</gene>
<dbReference type="Proteomes" id="UP000323454">
    <property type="component" value="Unassembled WGS sequence"/>
</dbReference>
<dbReference type="InterPro" id="IPR050362">
    <property type="entry name" value="Cation-dep_OMT"/>
</dbReference>
<reference evidence="4 5" key="1">
    <citation type="submission" date="2019-09" db="EMBL/GenBank/DDBJ databases">
        <title>Goodfellowia gen. nov., a new genus of the Pseudonocardineae related to Actinoalloteichus, containing Goodfellowia coeruleoviolacea gen. nov., comb. nov. gen. nov., comb. nov.</title>
        <authorList>
            <person name="Labeda D."/>
        </authorList>
    </citation>
    <scope>NUCLEOTIDE SEQUENCE [LARGE SCALE GENOMIC DNA]</scope>
    <source>
        <strain evidence="4 5">AN110305</strain>
    </source>
</reference>
<dbReference type="RefSeq" id="WP_149848957.1">
    <property type="nucleotide sequence ID" value="NZ_VUOB01000013.1"/>
</dbReference>
<evidence type="ECO:0000256" key="2">
    <source>
        <dbReference type="ARBA" id="ARBA00022679"/>
    </source>
</evidence>
<dbReference type="InterPro" id="IPR002935">
    <property type="entry name" value="SAM_O-MeTrfase"/>
</dbReference>
<sequence>MTPEPSSTGAHVVRDYVEHYLPEDEVLTGARRRSADLGCTAIGSGGGAALRFLAASLQARAVVEVGTGAGVSGLCLLGGMAQDGVLTSIDVEPANQRAARQAFTEAGVAVGRTRLIMGQALDVLPRLTDAGYDLVFVDAIKTEYPRYLEHGIRLLRPGGVLAFDNMLWGGRVAEPGIRDPETMALREVARSVRDDDRLVPVLLPLGDGLLVAAKLS</sequence>
<proteinExistence type="predicted"/>
<evidence type="ECO:0000313" key="5">
    <source>
        <dbReference type="Proteomes" id="UP000323454"/>
    </source>
</evidence>
<accession>A0A5B2XM77</accession>
<comment type="caution">
    <text evidence="4">The sequence shown here is derived from an EMBL/GenBank/DDBJ whole genome shotgun (WGS) entry which is preliminary data.</text>
</comment>
<evidence type="ECO:0000313" key="4">
    <source>
        <dbReference type="EMBL" id="KAA2264050.1"/>
    </source>
</evidence>
<dbReference type="Gene3D" id="3.40.50.150">
    <property type="entry name" value="Vaccinia Virus protein VP39"/>
    <property type="match status" value="1"/>
</dbReference>